<sequence length="408" mass="45555">MNIIQFISRRYLFSKKHISLISILTGISIGGITIGTALLIVILSVFNGFFDVIRGYLLSFDPDMRIERVEETTMLFDQQMMDQILDHEEVVSVSPYVEGKVMLAFQNGQNEVIDVRGVDEENDPLFQELEASRENTEYDISVRNGSPGTIVSESLVNRYRLEPGDEIAMLSPSGMRRALTQFSSPRVSRFEVRNSYDTHQIVAGDVVYVSLEAAQRLFNMRNEISGFDVQLTDTDLAEEVKADLQGIIGSEYMIETWYDLQKPLYDVMYLEKWGSYFILMIIVLVAVLNIVGSLTMIVIQKKRDIGVLISMGMTPKKIKKIFQSQGLQIGLIGCGIGGVIGIALTLAQKEFGLVKLSSSFIIDAYPVAIQISDIVIVLIGTMLLCLLASWYPAMRAASVEPADAVRDE</sequence>
<comment type="subcellular location">
    <subcellularLocation>
        <location evidence="1">Cell membrane</location>
        <topology evidence="1">Multi-pass membrane protein</topology>
    </subcellularLocation>
</comment>
<dbReference type="RefSeq" id="WP_237852506.1">
    <property type="nucleotide sequence ID" value="NZ_JAKLWS010000003.1"/>
</dbReference>
<gene>
    <name evidence="10" type="ORF">L6773_03730</name>
</gene>
<evidence type="ECO:0000256" key="4">
    <source>
        <dbReference type="ARBA" id="ARBA00022692"/>
    </source>
</evidence>
<feature type="domain" description="ABC3 transporter permease C-terminal" evidence="8">
    <location>
        <begin position="277"/>
        <end position="401"/>
    </location>
</feature>
<dbReference type="Pfam" id="PF12704">
    <property type="entry name" value="MacB_PCD"/>
    <property type="match status" value="1"/>
</dbReference>
<dbReference type="PANTHER" id="PTHR30489">
    <property type="entry name" value="LIPOPROTEIN-RELEASING SYSTEM TRANSMEMBRANE PROTEIN LOLE"/>
    <property type="match status" value="1"/>
</dbReference>
<dbReference type="InterPro" id="IPR051447">
    <property type="entry name" value="Lipoprotein-release_system"/>
</dbReference>
<dbReference type="InterPro" id="IPR003838">
    <property type="entry name" value="ABC3_permease_C"/>
</dbReference>
<proteinExistence type="inferred from homology"/>
<protein>
    <submittedName>
        <fullName evidence="10">FtsX-like permease family protein</fullName>
    </submittedName>
</protein>
<evidence type="ECO:0000256" key="2">
    <source>
        <dbReference type="ARBA" id="ARBA00005236"/>
    </source>
</evidence>
<evidence type="ECO:0000259" key="9">
    <source>
        <dbReference type="Pfam" id="PF12704"/>
    </source>
</evidence>
<evidence type="ECO:0000256" key="5">
    <source>
        <dbReference type="ARBA" id="ARBA00022989"/>
    </source>
</evidence>
<dbReference type="Pfam" id="PF02687">
    <property type="entry name" value="FtsX"/>
    <property type="match status" value="1"/>
</dbReference>
<keyword evidence="3" id="KW-1003">Cell membrane</keyword>
<organism evidence="10 11">
    <name type="scientific">Rhodohalobacter sulfatireducens</name>
    <dbReference type="NCBI Taxonomy" id="2911366"/>
    <lineage>
        <taxon>Bacteria</taxon>
        <taxon>Pseudomonadati</taxon>
        <taxon>Balneolota</taxon>
        <taxon>Balneolia</taxon>
        <taxon>Balneolales</taxon>
        <taxon>Balneolaceae</taxon>
        <taxon>Rhodohalobacter</taxon>
    </lineage>
</organism>
<evidence type="ECO:0000256" key="6">
    <source>
        <dbReference type="ARBA" id="ARBA00023136"/>
    </source>
</evidence>
<feature type="transmembrane region" description="Helical" evidence="7">
    <location>
        <begin position="273"/>
        <end position="299"/>
    </location>
</feature>
<accession>A0ABS9KA02</accession>
<comment type="caution">
    <text evidence="10">The sequence shown here is derived from an EMBL/GenBank/DDBJ whole genome shotgun (WGS) entry which is preliminary data.</text>
</comment>
<keyword evidence="5 7" id="KW-1133">Transmembrane helix</keyword>
<keyword evidence="6 7" id="KW-0472">Membrane</keyword>
<dbReference type="PANTHER" id="PTHR30489:SF0">
    <property type="entry name" value="LIPOPROTEIN-RELEASING SYSTEM TRANSMEMBRANE PROTEIN LOLE"/>
    <property type="match status" value="1"/>
</dbReference>
<feature type="domain" description="MacB-like periplasmic core" evidence="9">
    <location>
        <begin position="25"/>
        <end position="245"/>
    </location>
</feature>
<keyword evidence="11" id="KW-1185">Reference proteome</keyword>
<feature type="transmembrane region" description="Helical" evidence="7">
    <location>
        <begin position="20"/>
        <end position="46"/>
    </location>
</feature>
<dbReference type="EMBL" id="JAKLWS010000003">
    <property type="protein sequence ID" value="MCG2587663.1"/>
    <property type="molecule type" value="Genomic_DNA"/>
</dbReference>
<reference evidence="10" key="2">
    <citation type="submission" date="2024-05" db="EMBL/GenBank/DDBJ databases">
        <title>Rhodohalobacter halophilus gen. nov., sp. nov., a moderately halophilic member of the family Balneolaceae.</title>
        <authorList>
            <person name="Xia J."/>
        </authorList>
    </citation>
    <scope>NUCLEOTIDE SEQUENCE</scope>
    <source>
        <strain evidence="10">WB101</strain>
    </source>
</reference>
<feature type="transmembrane region" description="Helical" evidence="7">
    <location>
        <begin position="367"/>
        <end position="391"/>
    </location>
</feature>
<comment type="similarity">
    <text evidence="2">Belongs to the ABC-4 integral membrane protein family. LolC/E subfamily.</text>
</comment>
<evidence type="ECO:0000256" key="3">
    <source>
        <dbReference type="ARBA" id="ARBA00022475"/>
    </source>
</evidence>
<evidence type="ECO:0000256" key="7">
    <source>
        <dbReference type="SAM" id="Phobius"/>
    </source>
</evidence>
<reference evidence="10" key="1">
    <citation type="submission" date="2022-01" db="EMBL/GenBank/DDBJ databases">
        <authorList>
            <person name="Wang Y."/>
        </authorList>
    </citation>
    <scope>NUCLEOTIDE SEQUENCE</scope>
    <source>
        <strain evidence="10">WB101</strain>
    </source>
</reference>
<evidence type="ECO:0000256" key="1">
    <source>
        <dbReference type="ARBA" id="ARBA00004651"/>
    </source>
</evidence>
<feature type="transmembrane region" description="Helical" evidence="7">
    <location>
        <begin position="326"/>
        <end position="347"/>
    </location>
</feature>
<name>A0ABS9KA02_9BACT</name>
<dbReference type="Proteomes" id="UP001165366">
    <property type="component" value="Unassembled WGS sequence"/>
</dbReference>
<evidence type="ECO:0000313" key="10">
    <source>
        <dbReference type="EMBL" id="MCG2587663.1"/>
    </source>
</evidence>
<keyword evidence="4 7" id="KW-0812">Transmembrane</keyword>
<evidence type="ECO:0000259" key="8">
    <source>
        <dbReference type="Pfam" id="PF02687"/>
    </source>
</evidence>
<dbReference type="InterPro" id="IPR025857">
    <property type="entry name" value="MacB_PCD"/>
</dbReference>
<evidence type="ECO:0000313" key="11">
    <source>
        <dbReference type="Proteomes" id="UP001165366"/>
    </source>
</evidence>